<evidence type="ECO:0000313" key="12">
    <source>
        <dbReference type="Proteomes" id="UP000317638"/>
    </source>
</evidence>
<dbReference type="Gene3D" id="3.10.20.30">
    <property type="match status" value="1"/>
</dbReference>
<evidence type="ECO:0000259" key="9">
    <source>
        <dbReference type="PROSITE" id="PS51085"/>
    </source>
</evidence>
<evidence type="ECO:0000256" key="8">
    <source>
        <dbReference type="ARBA" id="ARBA00023014"/>
    </source>
</evidence>
<evidence type="ECO:0000259" key="10">
    <source>
        <dbReference type="PROSITE" id="PS51384"/>
    </source>
</evidence>
<keyword evidence="2" id="KW-0285">Flavoprotein</keyword>
<evidence type="ECO:0000256" key="1">
    <source>
        <dbReference type="ARBA" id="ARBA00001974"/>
    </source>
</evidence>
<dbReference type="SUPFAM" id="SSF54292">
    <property type="entry name" value="2Fe-2S ferredoxin-like"/>
    <property type="match status" value="1"/>
</dbReference>
<name>A0A553K126_9ACTN</name>
<dbReference type="InterPro" id="IPR039261">
    <property type="entry name" value="FNR_nucleotide-bd"/>
</dbReference>
<dbReference type="InterPro" id="IPR050415">
    <property type="entry name" value="MRET"/>
</dbReference>
<proteinExistence type="predicted"/>
<protein>
    <submittedName>
        <fullName evidence="11">Ferredoxin reductase</fullName>
    </submittedName>
</protein>
<evidence type="ECO:0000313" key="11">
    <source>
        <dbReference type="EMBL" id="TRY18385.1"/>
    </source>
</evidence>
<dbReference type="InterPro" id="IPR001433">
    <property type="entry name" value="OxRdtase_FAD/NAD-bd"/>
</dbReference>
<keyword evidence="6" id="KW-0560">Oxidoreductase</keyword>
<keyword evidence="5" id="KW-0274">FAD</keyword>
<dbReference type="SUPFAM" id="SSF52343">
    <property type="entry name" value="Ferredoxin reductase-like, C-terminal NADP-linked domain"/>
    <property type="match status" value="1"/>
</dbReference>
<evidence type="ECO:0000256" key="6">
    <source>
        <dbReference type="ARBA" id="ARBA00023002"/>
    </source>
</evidence>
<dbReference type="CDD" id="cd00207">
    <property type="entry name" value="fer2"/>
    <property type="match status" value="1"/>
</dbReference>
<keyword evidence="4" id="KW-0479">Metal-binding</keyword>
<keyword evidence="8" id="KW-0411">Iron-sulfur</keyword>
<dbReference type="Proteomes" id="UP000317638">
    <property type="component" value="Unassembled WGS sequence"/>
</dbReference>
<dbReference type="PANTHER" id="PTHR47354">
    <property type="entry name" value="NADH OXIDOREDUCTASE HCR"/>
    <property type="match status" value="1"/>
</dbReference>
<accession>A0A553K126</accession>
<evidence type="ECO:0000256" key="3">
    <source>
        <dbReference type="ARBA" id="ARBA00022714"/>
    </source>
</evidence>
<feature type="domain" description="2Fe-2S ferredoxin-type" evidence="9">
    <location>
        <begin position="267"/>
        <end position="352"/>
    </location>
</feature>
<evidence type="ECO:0000256" key="7">
    <source>
        <dbReference type="ARBA" id="ARBA00023004"/>
    </source>
</evidence>
<dbReference type="InterPro" id="IPR036010">
    <property type="entry name" value="2Fe-2S_ferredoxin-like_sf"/>
</dbReference>
<dbReference type="CDD" id="cd06216">
    <property type="entry name" value="FNR_iron_sulfur_binding_2"/>
    <property type="match status" value="1"/>
</dbReference>
<keyword evidence="3" id="KW-0001">2Fe-2S</keyword>
<evidence type="ECO:0000256" key="4">
    <source>
        <dbReference type="ARBA" id="ARBA00022723"/>
    </source>
</evidence>
<reference evidence="11 12" key="1">
    <citation type="submission" date="2019-07" db="EMBL/GenBank/DDBJ databases">
        <authorList>
            <person name="Zhou L.-Y."/>
        </authorList>
    </citation>
    <scope>NUCLEOTIDE SEQUENCE [LARGE SCALE GENOMIC DNA]</scope>
    <source>
        <strain evidence="11 12">YIM 101269</strain>
    </source>
</reference>
<evidence type="ECO:0000256" key="2">
    <source>
        <dbReference type="ARBA" id="ARBA00022630"/>
    </source>
</evidence>
<dbReference type="InterPro" id="IPR008333">
    <property type="entry name" value="Cbr1-like_FAD-bd_dom"/>
</dbReference>
<feature type="domain" description="FAD-binding FR-type" evidence="10">
    <location>
        <begin position="32"/>
        <end position="133"/>
    </location>
</feature>
<keyword evidence="7" id="KW-0408">Iron</keyword>
<comment type="cofactor">
    <cofactor evidence="1">
        <name>FAD</name>
        <dbReference type="ChEBI" id="CHEBI:57692"/>
    </cofactor>
</comment>
<dbReference type="GO" id="GO:0046872">
    <property type="term" value="F:metal ion binding"/>
    <property type="evidence" value="ECO:0007669"/>
    <property type="project" value="UniProtKB-KW"/>
</dbReference>
<dbReference type="InterPro" id="IPR001041">
    <property type="entry name" value="2Fe-2S_ferredoxin-type"/>
</dbReference>
<dbReference type="OrthoDB" id="9796486at2"/>
<dbReference type="PANTHER" id="PTHR47354:SF6">
    <property type="entry name" value="NADH OXIDOREDUCTASE HCR"/>
    <property type="match status" value="1"/>
</dbReference>
<dbReference type="Pfam" id="PF00970">
    <property type="entry name" value="FAD_binding_6"/>
    <property type="match status" value="1"/>
</dbReference>
<dbReference type="PROSITE" id="PS51384">
    <property type="entry name" value="FAD_FR"/>
    <property type="match status" value="1"/>
</dbReference>
<dbReference type="Gene3D" id="3.40.50.80">
    <property type="entry name" value="Nucleotide-binding domain of ferredoxin-NADP reductase (FNR) module"/>
    <property type="match status" value="1"/>
</dbReference>
<dbReference type="Pfam" id="PF00111">
    <property type="entry name" value="Fer2"/>
    <property type="match status" value="1"/>
</dbReference>
<dbReference type="GO" id="GO:0016491">
    <property type="term" value="F:oxidoreductase activity"/>
    <property type="evidence" value="ECO:0007669"/>
    <property type="project" value="UniProtKB-KW"/>
</dbReference>
<dbReference type="InterPro" id="IPR017938">
    <property type="entry name" value="Riboflavin_synthase-like_b-brl"/>
</dbReference>
<dbReference type="AlphaFoldDB" id="A0A553K126"/>
<comment type="caution">
    <text evidence="11">The sequence shown here is derived from an EMBL/GenBank/DDBJ whole genome shotgun (WGS) entry which is preliminary data.</text>
</comment>
<dbReference type="PROSITE" id="PS51085">
    <property type="entry name" value="2FE2S_FER_2"/>
    <property type="match status" value="1"/>
</dbReference>
<dbReference type="InterPro" id="IPR017927">
    <property type="entry name" value="FAD-bd_FR_type"/>
</dbReference>
<dbReference type="GO" id="GO:0051537">
    <property type="term" value="F:2 iron, 2 sulfur cluster binding"/>
    <property type="evidence" value="ECO:0007669"/>
    <property type="project" value="UniProtKB-KW"/>
</dbReference>
<organism evidence="11 12">
    <name type="scientific">Tessaracoccus rhinocerotis</name>
    <dbReference type="NCBI Taxonomy" id="1689449"/>
    <lineage>
        <taxon>Bacteria</taxon>
        <taxon>Bacillati</taxon>
        <taxon>Actinomycetota</taxon>
        <taxon>Actinomycetes</taxon>
        <taxon>Propionibacteriales</taxon>
        <taxon>Propionibacteriaceae</taxon>
        <taxon>Tessaracoccus</taxon>
    </lineage>
</organism>
<dbReference type="Gene3D" id="2.40.30.10">
    <property type="entry name" value="Translation factors"/>
    <property type="match status" value="1"/>
</dbReference>
<dbReference type="InterPro" id="IPR012675">
    <property type="entry name" value="Beta-grasp_dom_sf"/>
</dbReference>
<keyword evidence="12" id="KW-1185">Reference proteome</keyword>
<dbReference type="Pfam" id="PF00175">
    <property type="entry name" value="NAD_binding_1"/>
    <property type="match status" value="1"/>
</dbReference>
<dbReference type="EMBL" id="VKKG01000003">
    <property type="protein sequence ID" value="TRY18385.1"/>
    <property type="molecule type" value="Genomic_DNA"/>
</dbReference>
<evidence type="ECO:0000256" key="5">
    <source>
        <dbReference type="ARBA" id="ARBA00022827"/>
    </source>
</evidence>
<gene>
    <name evidence="11" type="ORF">FOJ82_09180</name>
</gene>
<dbReference type="SUPFAM" id="SSF63380">
    <property type="entry name" value="Riboflavin synthase domain-like"/>
    <property type="match status" value="1"/>
</dbReference>
<sequence length="352" mass="38040">MVGQSARKLAEAMATPLLPEDFLGLIDPMRFGADLRGRVVDVRRETPSATSLVIRPGRGWRRPTPGQYIRVGFEVNGVRLWRAYSLTGPVDADTVSITVRAIPDGKVSNHVLNRVRPGQLVYLDQAAGDFVLPDPAPERLLFLTAGSGITPVMGILRNHSRATADIVVVHSAPTAEEMLFREELRHLGETGRIRFLERITGRDAGEVRLPAHRIGDVVPDWQERHTWACGPTGLLDEADAHWEANGIAERLHTERFRPRVTAVGDGGEIDFSASGTLVTADAGTTILDAGEQAGVLMPSGCRMGICFNCVAPLREGSVRDLRTGELTTAVPEDPVLVQTCVSAAAGPCQIVL</sequence>